<dbReference type="EMBL" id="JACGWJ010000006">
    <property type="protein sequence ID" value="KAL0413040.1"/>
    <property type="molecule type" value="Genomic_DNA"/>
</dbReference>
<evidence type="ECO:0000313" key="2">
    <source>
        <dbReference type="EMBL" id="KAL0413040.1"/>
    </source>
</evidence>
<evidence type="ECO:0000259" key="1">
    <source>
        <dbReference type="PROSITE" id="PS50878"/>
    </source>
</evidence>
<sequence length="131" mass="14880">MPQGFLPATTNRSTRGFHIRLRTAQHDGRLTRIPSDHVSPRGPEGRNMEVYVDDMLVKSKKAEEHVKDLEETFSVLRKYKLKLNPAKCAFGVQGDRFLGFMVTQREIEANPLKIKAIIDMKDPTCLNEAQG</sequence>
<dbReference type="PANTHER" id="PTHR24559">
    <property type="entry name" value="TRANSPOSON TY3-I GAG-POL POLYPROTEIN"/>
    <property type="match status" value="1"/>
</dbReference>
<dbReference type="InterPro" id="IPR053134">
    <property type="entry name" value="RNA-dir_DNA_polymerase"/>
</dbReference>
<dbReference type="SUPFAM" id="SSF56672">
    <property type="entry name" value="DNA/RNA polymerases"/>
    <property type="match status" value="1"/>
</dbReference>
<name>A0AAW2U9L1_SESRA</name>
<dbReference type="InterPro" id="IPR000477">
    <property type="entry name" value="RT_dom"/>
</dbReference>
<proteinExistence type="predicted"/>
<gene>
    <name evidence="2" type="ORF">Sradi_1505700</name>
</gene>
<comment type="caution">
    <text evidence="2">The sequence shown here is derived from an EMBL/GenBank/DDBJ whole genome shotgun (WGS) entry which is preliminary data.</text>
</comment>
<dbReference type="InterPro" id="IPR043128">
    <property type="entry name" value="Rev_trsase/Diguanyl_cyclase"/>
</dbReference>
<accession>A0AAW2U9L1</accession>
<protein>
    <recommendedName>
        <fullName evidence="1">Reverse transcriptase domain-containing protein</fullName>
    </recommendedName>
</protein>
<feature type="domain" description="Reverse transcriptase" evidence="1">
    <location>
        <begin position="1"/>
        <end position="102"/>
    </location>
</feature>
<reference evidence="2" key="1">
    <citation type="submission" date="2020-06" db="EMBL/GenBank/DDBJ databases">
        <authorList>
            <person name="Li T."/>
            <person name="Hu X."/>
            <person name="Zhang T."/>
            <person name="Song X."/>
            <person name="Zhang H."/>
            <person name="Dai N."/>
            <person name="Sheng W."/>
            <person name="Hou X."/>
            <person name="Wei L."/>
        </authorList>
    </citation>
    <scope>NUCLEOTIDE SEQUENCE</scope>
    <source>
        <strain evidence="2">G02</strain>
        <tissue evidence="2">Leaf</tissue>
    </source>
</reference>
<dbReference type="PROSITE" id="PS50878">
    <property type="entry name" value="RT_POL"/>
    <property type="match status" value="1"/>
</dbReference>
<dbReference type="AlphaFoldDB" id="A0AAW2U9L1"/>
<dbReference type="InterPro" id="IPR043502">
    <property type="entry name" value="DNA/RNA_pol_sf"/>
</dbReference>
<reference evidence="2" key="2">
    <citation type="journal article" date="2024" name="Plant">
        <title>Genomic evolution and insights into agronomic trait innovations of Sesamum species.</title>
        <authorList>
            <person name="Miao H."/>
            <person name="Wang L."/>
            <person name="Qu L."/>
            <person name="Liu H."/>
            <person name="Sun Y."/>
            <person name="Le M."/>
            <person name="Wang Q."/>
            <person name="Wei S."/>
            <person name="Zheng Y."/>
            <person name="Lin W."/>
            <person name="Duan Y."/>
            <person name="Cao H."/>
            <person name="Xiong S."/>
            <person name="Wang X."/>
            <person name="Wei L."/>
            <person name="Li C."/>
            <person name="Ma Q."/>
            <person name="Ju M."/>
            <person name="Zhao R."/>
            <person name="Li G."/>
            <person name="Mu C."/>
            <person name="Tian Q."/>
            <person name="Mei H."/>
            <person name="Zhang T."/>
            <person name="Gao T."/>
            <person name="Zhang H."/>
        </authorList>
    </citation>
    <scope>NUCLEOTIDE SEQUENCE</scope>
    <source>
        <strain evidence="2">G02</strain>
    </source>
</reference>
<organism evidence="2">
    <name type="scientific">Sesamum radiatum</name>
    <name type="common">Black benniseed</name>
    <dbReference type="NCBI Taxonomy" id="300843"/>
    <lineage>
        <taxon>Eukaryota</taxon>
        <taxon>Viridiplantae</taxon>
        <taxon>Streptophyta</taxon>
        <taxon>Embryophyta</taxon>
        <taxon>Tracheophyta</taxon>
        <taxon>Spermatophyta</taxon>
        <taxon>Magnoliopsida</taxon>
        <taxon>eudicotyledons</taxon>
        <taxon>Gunneridae</taxon>
        <taxon>Pentapetalae</taxon>
        <taxon>asterids</taxon>
        <taxon>lamiids</taxon>
        <taxon>Lamiales</taxon>
        <taxon>Pedaliaceae</taxon>
        <taxon>Sesamum</taxon>
    </lineage>
</organism>
<dbReference type="Pfam" id="PF00078">
    <property type="entry name" value="RVT_1"/>
    <property type="match status" value="1"/>
</dbReference>
<dbReference type="Gene3D" id="3.30.70.270">
    <property type="match status" value="1"/>
</dbReference>
<dbReference type="PANTHER" id="PTHR24559:SF444">
    <property type="entry name" value="REVERSE TRANSCRIPTASE DOMAIN-CONTAINING PROTEIN"/>
    <property type="match status" value="1"/>
</dbReference>